<keyword evidence="3 6" id="KW-0378">Hydrolase</keyword>
<dbReference type="PROSITE" id="PS00138">
    <property type="entry name" value="SUBTILASE_SER"/>
    <property type="match status" value="1"/>
</dbReference>
<name>A0A2B4RB15_STYPI</name>
<dbReference type="SUPFAM" id="SSF49785">
    <property type="entry name" value="Galactose-binding domain-like"/>
    <property type="match status" value="1"/>
</dbReference>
<dbReference type="InterPro" id="IPR000209">
    <property type="entry name" value="Peptidase_S8/S53_dom"/>
</dbReference>
<dbReference type="GO" id="GO:0004252">
    <property type="term" value="F:serine-type endopeptidase activity"/>
    <property type="evidence" value="ECO:0007669"/>
    <property type="project" value="UniProtKB-UniRule"/>
</dbReference>
<keyword evidence="4 6" id="KW-0720">Serine protease</keyword>
<dbReference type="InterPro" id="IPR036852">
    <property type="entry name" value="Peptidase_S8/S53_dom_sf"/>
</dbReference>
<accession>A0A2B4RB15</accession>
<dbReference type="OrthoDB" id="10256524at2759"/>
<evidence type="ECO:0000256" key="3">
    <source>
        <dbReference type="ARBA" id="ARBA00022801"/>
    </source>
</evidence>
<dbReference type="Gene3D" id="3.40.50.200">
    <property type="entry name" value="Peptidase S8/S53 domain"/>
    <property type="match status" value="1"/>
</dbReference>
<evidence type="ECO:0000256" key="4">
    <source>
        <dbReference type="ARBA" id="ARBA00022825"/>
    </source>
</evidence>
<evidence type="ECO:0000256" key="6">
    <source>
        <dbReference type="PROSITE-ProRule" id="PRU01240"/>
    </source>
</evidence>
<dbReference type="Gene3D" id="2.60.120.260">
    <property type="entry name" value="Galactose-binding domain-like"/>
    <property type="match status" value="1"/>
</dbReference>
<proteinExistence type="inferred from homology"/>
<dbReference type="Pfam" id="PF00082">
    <property type="entry name" value="Peptidase_S8"/>
    <property type="match status" value="1"/>
</dbReference>
<feature type="domain" description="Peptidase S8/S53" evidence="8">
    <location>
        <begin position="71"/>
        <end position="360"/>
    </location>
</feature>
<dbReference type="GO" id="GO:0016485">
    <property type="term" value="P:protein processing"/>
    <property type="evidence" value="ECO:0007669"/>
    <property type="project" value="TreeGrafter"/>
</dbReference>
<dbReference type="InterPro" id="IPR034182">
    <property type="entry name" value="Kexin/furin"/>
</dbReference>
<dbReference type="InterPro" id="IPR022398">
    <property type="entry name" value="Peptidase_S8_His-AS"/>
</dbReference>
<dbReference type="PANTHER" id="PTHR42884">
    <property type="entry name" value="PROPROTEIN CONVERTASE SUBTILISIN/KEXIN-RELATED"/>
    <property type="match status" value="1"/>
</dbReference>
<gene>
    <name evidence="9" type="primary">PCSK2</name>
    <name evidence="9" type="ORF">AWC38_SpisGene22344</name>
</gene>
<dbReference type="PROSITE" id="PS00137">
    <property type="entry name" value="SUBTILASE_HIS"/>
    <property type="match status" value="1"/>
</dbReference>
<feature type="active site" description="Charge relay system" evidence="5 6">
    <location>
        <position position="320"/>
    </location>
</feature>
<feature type="region of interest" description="Disordered" evidence="7">
    <location>
        <begin position="1"/>
        <end position="26"/>
    </location>
</feature>
<dbReference type="SUPFAM" id="SSF52743">
    <property type="entry name" value="Subtilisin-like"/>
    <property type="match status" value="1"/>
</dbReference>
<evidence type="ECO:0000256" key="2">
    <source>
        <dbReference type="ARBA" id="ARBA00022670"/>
    </source>
</evidence>
<feature type="active site" description="Charge relay system" evidence="5 6">
    <location>
        <position position="80"/>
    </location>
</feature>
<dbReference type="PROSITE" id="PS51892">
    <property type="entry name" value="SUBTILASE"/>
    <property type="match status" value="1"/>
</dbReference>
<feature type="active site" description="Charge relay system" evidence="5 6">
    <location>
        <position position="118"/>
    </location>
</feature>
<sequence length="543" mass="59827">MTAPDDDIPPKPKNKKPTPTPPRKILTIKDPMLKDQWHLQNTKFGDIPLKGGGTTKIDINITPVWNKGYYGKGIKIGVLDTPIEQTHPDIKDNLPPENVVSYFPDTDVVCDGYGADNHGTAVAGLIAARNNDIGVVGVAPQATLYGYAAIRAHLYYSEIKNKYWYHIDELVKFFNRPEAMQIAVYNGSIVDGGGSERSYATNAAEQSVLRSFDRLTNNGFGGLGTSLVFSAGNSASLFGSSNNNQFLNHYAVIGVNSITADGRTVFSKLGLTKSLSVTGEIGANIWLMAPSARVFGNRLFTTYLTRSCDKSYGAIFGGTSGAAPLVSGVVALLREAYPKLSWRDIKLILAESAKKTATDSSWDRDWKASGKMYHDPSKTQYHHPTKGFGMVDAGAAFDLAKKWTPLPPMKTETFEYNTPFGTASRNTLYTKEMTVSGSALSYLEFVELQMEIDRTTDLEFTKWELSLIAPSGRLVRIYADYDSDYEAMILQKGLTKLKFAVNGFLGNDTINGKWMLLLRVKNHAQNKGRIKAVKNWKLVLRGH</sequence>
<comment type="similarity">
    <text evidence="1">Belongs to the peptidase S8 family. Furin subfamily.</text>
</comment>
<evidence type="ECO:0000256" key="7">
    <source>
        <dbReference type="SAM" id="MobiDB-lite"/>
    </source>
</evidence>
<dbReference type="PANTHER" id="PTHR42884:SF14">
    <property type="entry name" value="NEUROENDOCRINE CONVERTASE 1"/>
    <property type="match status" value="1"/>
</dbReference>
<evidence type="ECO:0000259" key="8">
    <source>
        <dbReference type="Pfam" id="PF00082"/>
    </source>
</evidence>
<dbReference type="InterPro" id="IPR015500">
    <property type="entry name" value="Peptidase_S8_subtilisin-rel"/>
</dbReference>
<dbReference type="CDD" id="cd04059">
    <property type="entry name" value="Peptidases_S8_Protein_convertases_Kexins_Furin-like"/>
    <property type="match status" value="1"/>
</dbReference>
<comment type="caution">
    <text evidence="9">The sequence shown here is derived from an EMBL/GenBank/DDBJ whole genome shotgun (WGS) entry which is preliminary data.</text>
</comment>
<dbReference type="GO" id="GO:0016020">
    <property type="term" value="C:membrane"/>
    <property type="evidence" value="ECO:0007669"/>
    <property type="project" value="TreeGrafter"/>
</dbReference>
<evidence type="ECO:0000256" key="1">
    <source>
        <dbReference type="ARBA" id="ARBA00005325"/>
    </source>
</evidence>
<dbReference type="AlphaFoldDB" id="A0A2B4RB15"/>
<protein>
    <submittedName>
        <fullName evidence="9">Neuroendocrine convertase 2</fullName>
    </submittedName>
</protein>
<evidence type="ECO:0000256" key="5">
    <source>
        <dbReference type="PIRSR" id="PIRSR615500-1"/>
    </source>
</evidence>
<evidence type="ECO:0000313" key="9">
    <source>
        <dbReference type="EMBL" id="PFX13557.1"/>
    </source>
</evidence>
<keyword evidence="2 6" id="KW-0645">Protease</keyword>
<organism evidence="9">
    <name type="scientific">Stylophora pistillata</name>
    <name type="common">Smooth cauliflower coral</name>
    <dbReference type="NCBI Taxonomy" id="50429"/>
    <lineage>
        <taxon>Eukaryota</taxon>
        <taxon>Metazoa</taxon>
        <taxon>Cnidaria</taxon>
        <taxon>Anthozoa</taxon>
        <taxon>Hexacorallia</taxon>
        <taxon>Scleractinia</taxon>
        <taxon>Astrocoeniina</taxon>
        <taxon>Pocilloporidae</taxon>
        <taxon>Stylophora</taxon>
    </lineage>
</organism>
<dbReference type="STRING" id="50429.A0A2B4RB15"/>
<dbReference type="EMBL" id="LSMT01000945">
    <property type="protein sequence ID" value="PFX13557.1"/>
    <property type="molecule type" value="Genomic_DNA"/>
</dbReference>
<dbReference type="PRINTS" id="PR00723">
    <property type="entry name" value="SUBTILISIN"/>
</dbReference>
<dbReference type="InterPro" id="IPR023828">
    <property type="entry name" value="Peptidase_S8_Ser-AS"/>
</dbReference>
<dbReference type="InterPro" id="IPR008979">
    <property type="entry name" value="Galactose-bd-like_sf"/>
</dbReference>
<reference evidence="9" key="1">
    <citation type="journal article" date="2017" name="J. ISSAAS">
        <title>Comparative analysis of the genomes of Stylophora pistillata and Acropora digitifera provides evidence for extensive differences between species of corals.</title>
        <authorList>
            <person name="Voolstra C.R."/>
            <person name="Li Y."/>
            <person name="Liew Y.J."/>
            <person name="Baumgarten S."/>
            <person name="Zoccola D."/>
            <person name="Flot J.-F."/>
            <person name="Tambutte S."/>
            <person name="Allemand D."/>
            <person name="Aranda M."/>
        </authorList>
    </citation>
    <scope>NUCLEOTIDE SEQUENCE</scope>
    <source>
        <strain evidence="9">CSM Monaco</strain>
        <tissue evidence="9">Whole animal</tissue>
    </source>
</reference>